<feature type="transmembrane region" description="Helical" evidence="6">
    <location>
        <begin position="737"/>
        <end position="759"/>
    </location>
</feature>
<keyword evidence="4 6" id="KW-1133">Transmembrane helix</keyword>
<dbReference type="InterPro" id="IPR050250">
    <property type="entry name" value="Macrolide_Exporter_MacB"/>
</dbReference>
<evidence type="ECO:0000256" key="3">
    <source>
        <dbReference type="ARBA" id="ARBA00022692"/>
    </source>
</evidence>
<gene>
    <name evidence="9" type="ORF">HMPREF1071_02847</name>
</gene>
<feature type="transmembrane region" description="Helical" evidence="6">
    <location>
        <begin position="327"/>
        <end position="351"/>
    </location>
</feature>
<evidence type="ECO:0000313" key="10">
    <source>
        <dbReference type="Proteomes" id="UP000005150"/>
    </source>
</evidence>
<feature type="domain" description="ABC3 transporter permease C-terminal" evidence="7">
    <location>
        <begin position="653"/>
        <end position="766"/>
    </location>
</feature>
<dbReference type="Proteomes" id="UP000005150">
    <property type="component" value="Unassembled WGS sequence"/>
</dbReference>
<dbReference type="OrthoDB" id="905059at2"/>
<feature type="transmembrane region" description="Helical" evidence="6">
    <location>
        <begin position="371"/>
        <end position="397"/>
    </location>
</feature>
<feature type="transmembrane region" description="Helical" evidence="6">
    <location>
        <begin position="651"/>
        <end position="670"/>
    </location>
</feature>
<evidence type="ECO:0000259" key="7">
    <source>
        <dbReference type="Pfam" id="PF02687"/>
    </source>
</evidence>
<evidence type="ECO:0000256" key="4">
    <source>
        <dbReference type="ARBA" id="ARBA00022989"/>
    </source>
</evidence>
<keyword evidence="5 6" id="KW-0472">Membrane</keyword>
<proteinExistence type="predicted"/>
<dbReference type="RefSeq" id="WP_007480775.1">
    <property type="nucleotide sequence ID" value="NZ_JH724308.1"/>
</dbReference>
<accession>I9SZ71</accession>
<evidence type="ECO:0000256" key="1">
    <source>
        <dbReference type="ARBA" id="ARBA00004651"/>
    </source>
</evidence>
<evidence type="ECO:0000256" key="2">
    <source>
        <dbReference type="ARBA" id="ARBA00022475"/>
    </source>
</evidence>
<evidence type="ECO:0000256" key="5">
    <source>
        <dbReference type="ARBA" id="ARBA00023136"/>
    </source>
</evidence>
<dbReference type="AlphaFoldDB" id="I9SZ71"/>
<feature type="transmembrane region" description="Helical" evidence="6">
    <location>
        <begin position="20"/>
        <end position="41"/>
    </location>
</feature>
<dbReference type="PANTHER" id="PTHR30572">
    <property type="entry name" value="MEMBRANE COMPONENT OF TRANSPORTER-RELATED"/>
    <property type="match status" value="1"/>
</dbReference>
<comment type="caution">
    <text evidence="9">The sequence shown here is derived from an EMBL/GenBank/DDBJ whole genome shotgun (WGS) entry which is preliminary data.</text>
</comment>
<feature type="transmembrane region" description="Helical" evidence="6">
    <location>
        <begin position="281"/>
        <end position="307"/>
    </location>
</feature>
<evidence type="ECO:0000313" key="9">
    <source>
        <dbReference type="EMBL" id="EIY61751.1"/>
    </source>
</evidence>
<feature type="transmembrane region" description="Helical" evidence="6">
    <location>
        <begin position="418"/>
        <end position="439"/>
    </location>
</feature>
<comment type="subcellular location">
    <subcellularLocation>
        <location evidence="1">Cell membrane</location>
        <topology evidence="1">Multi-pass membrane protein</topology>
    </subcellularLocation>
</comment>
<evidence type="ECO:0000259" key="8">
    <source>
        <dbReference type="Pfam" id="PF12704"/>
    </source>
</evidence>
<organism evidence="9 10">
    <name type="scientific">Bacteroides salyersiae CL02T12C01</name>
    <dbReference type="NCBI Taxonomy" id="997887"/>
    <lineage>
        <taxon>Bacteria</taxon>
        <taxon>Pseudomonadati</taxon>
        <taxon>Bacteroidota</taxon>
        <taxon>Bacteroidia</taxon>
        <taxon>Bacteroidales</taxon>
        <taxon>Bacteroidaceae</taxon>
        <taxon>Bacteroides</taxon>
    </lineage>
</organism>
<name>I9SZ71_9BACE</name>
<keyword evidence="10" id="KW-1185">Reference proteome</keyword>
<dbReference type="PATRIC" id="fig|997887.3.peg.2949"/>
<dbReference type="EMBL" id="AGXV01000033">
    <property type="protein sequence ID" value="EIY61751.1"/>
    <property type="molecule type" value="Genomic_DNA"/>
</dbReference>
<keyword evidence="3 6" id="KW-0812">Transmembrane</keyword>
<keyword evidence="2" id="KW-1003">Cell membrane</keyword>
<protein>
    <recommendedName>
        <fullName evidence="11">ABC3 transporter permease protein domain-containing protein</fullName>
    </recommendedName>
</protein>
<dbReference type="GO" id="GO:0005886">
    <property type="term" value="C:plasma membrane"/>
    <property type="evidence" value="ECO:0007669"/>
    <property type="project" value="UniProtKB-SubCell"/>
</dbReference>
<dbReference type="GO" id="GO:0022857">
    <property type="term" value="F:transmembrane transporter activity"/>
    <property type="evidence" value="ECO:0007669"/>
    <property type="project" value="TreeGrafter"/>
</dbReference>
<dbReference type="Pfam" id="PF02687">
    <property type="entry name" value="FtsX"/>
    <property type="match status" value="2"/>
</dbReference>
<feature type="domain" description="MacB-like periplasmic core" evidence="8">
    <location>
        <begin position="23"/>
        <end position="245"/>
    </location>
</feature>
<dbReference type="Pfam" id="PF12704">
    <property type="entry name" value="MacB_PCD"/>
    <property type="match status" value="1"/>
</dbReference>
<dbReference type="HOGENOM" id="CLU_008713_0_1_10"/>
<reference evidence="9 10" key="1">
    <citation type="submission" date="2012-02" db="EMBL/GenBank/DDBJ databases">
        <title>The Genome Sequence of Bacteroides salyersiae CL02T12C01.</title>
        <authorList>
            <consortium name="The Broad Institute Genome Sequencing Platform"/>
            <person name="Earl A."/>
            <person name="Ward D."/>
            <person name="Feldgarden M."/>
            <person name="Gevers D."/>
            <person name="Zitomersky N.L."/>
            <person name="Coyne M.J."/>
            <person name="Comstock L.E."/>
            <person name="Young S.K."/>
            <person name="Zeng Q."/>
            <person name="Gargeya S."/>
            <person name="Fitzgerald M."/>
            <person name="Haas B."/>
            <person name="Abouelleil A."/>
            <person name="Alvarado L."/>
            <person name="Arachchi H.M."/>
            <person name="Berlin A."/>
            <person name="Chapman S.B."/>
            <person name="Gearin G."/>
            <person name="Goldberg J."/>
            <person name="Griggs A."/>
            <person name="Gujja S."/>
            <person name="Hansen M."/>
            <person name="Heiman D."/>
            <person name="Howarth C."/>
            <person name="Larimer J."/>
            <person name="Lui A."/>
            <person name="MacDonald P.J.P."/>
            <person name="McCowen C."/>
            <person name="Montmayeur A."/>
            <person name="Murphy C."/>
            <person name="Neiman D."/>
            <person name="Pearson M."/>
            <person name="Priest M."/>
            <person name="Roberts A."/>
            <person name="Saif S."/>
            <person name="Shea T."/>
            <person name="Sisk P."/>
            <person name="Stolte C."/>
            <person name="Sykes S."/>
            <person name="Wortman J."/>
            <person name="Nusbaum C."/>
            <person name="Birren B."/>
        </authorList>
    </citation>
    <scope>NUCLEOTIDE SEQUENCE [LARGE SCALE GENOMIC DNA]</scope>
    <source>
        <strain evidence="9 10">CL02T12C01</strain>
    </source>
</reference>
<dbReference type="InterPro" id="IPR003838">
    <property type="entry name" value="ABC3_permease_C"/>
</dbReference>
<feature type="domain" description="ABC3 transporter permease C-terminal" evidence="7">
    <location>
        <begin position="286"/>
        <end position="400"/>
    </location>
</feature>
<evidence type="ECO:0000256" key="6">
    <source>
        <dbReference type="SAM" id="Phobius"/>
    </source>
</evidence>
<dbReference type="InterPro" id="IPR025857">
    <property type="entry name" value="MacB_PCD"/>
</dbReference>
<sequence>MRQIHYSIRTLLRERGSNLIRVISLSLGLTIGILLFSQIVFELSYENCYPEAERLAMVRAQITNLSTGEIMGDDGTNYDYTVFAPTANAVAESMPEEVEYASCVLPEREYNIYYEEKLLSDVDYIYVDSCFFQVFGIPLLKGNLKDLIIPGSVFVSERFARETFADEDPVGKILSADKQNTFTIRGVYKDVPENTMLTHDFVVSIYNNNGGYQAGNGWNGNDVFYTFLRLRRESDMDKVNDNIQRVIEKYTETTIDDWKMDYSIIPLVKRHLDSPDVQKRLVIYGFLGFAIFFVAIMNYMLISIATLSRRAKSVGVHKCSGASSTNIFSMFLAETGILVILSVLLSFLLIFNAREMIEDLLSVRLSSLFTWGTLWVPLLTILVLFVLAGGIPGRLFSRIPVTQVFRRYTDGKKGWKRSLLFVQFTGVSFVLGLLLVTLLQYGHLMNRDMGIDVTGLTEAESWLPKERVEHIKDELRRQPMVEGVTVATHSVLGQYWTRGLMSNDGKRLATLNFNYCHYNYPEVMGIKIIEGTPMKKGGDLLVNEELVRLMRWTDGAVGKRVNNVAGTVVGVFRDIRNESFYAAQSPIILIGTEEQANHTFDVRLKEPFDENLKRLNEYMEKTFPDVSLHFMSVDRMVKDIYKDVYRFRNSVWITSCFILLIVIMGLIGYVNDETQRRSKEIAIRKVNGAEAFHVLRLLTRDILYVSVLSILIGTAVSYFAGRAWLDQFAEQIELNPLLFIGTALFIQLLIIVCVVLRAWHIANENPVNSIKNE</sequence>
<evidence type="ECO:0008006" key="11">
    <source>
        <dbReference type="Google" id="ProtNLM"/>
    </source>
</evidence>
<feature type="transmembrane region" description="Helical" evidence="6">
    <location>
        <begin position="702"/>
        <end position="725"/>
    </location>
</feature>
<dbReference type="PANTHER" id="PTHR30572:SF18">
    <property type="entry name" value="ABC-TYPE MACROLIDE FAMILY EXPORT SYSTEM PERMEASE COMPONENT 2"/>
    <property type="match status" value="1"/>
</dbReference>